<organism evidence="10 11">
    <name type="scientific">Brevibacillus choshinensis</name>
    <dbReference type="NCBI Taxonomy" id="54911"/>
    <lineage>
        <taxon>Bacteria</taxon>
        <taxon>Bacillati</taxon>
        <taxon>Bacillota</taxon>
        <taxon>Bacilli</taxon>
        <taxon>Bacillales</taxon>
        <taxon>Paenibacillaceae</taxon>
        <taxon>Brevibacillus</taxon>
    </lineage>
</organism>
<sequence length="373" mass="44166">MFNALIVEDEKPILDLMKYVIGQDPHYTIVGAYTNPLEALDQFSELQVDVAFLDVEMPRMNGLDLAQKINERSSQTKIVFTTAYKQYALDAFDVHAFHYILKPVTPMAIERVTKRLVDQFGHTKTGNQQQKMASIQCFGGFEVRNTEGSIVRWRTKKAEELFAYLLCHPGRNMSKWHLVDLLWGEMDEERATHNLHTTVYRLKKILKEQEVGMDISKTSEGYMLEPKDQSYDVWAFNQYHFSVAMDSFDVEQAEKLYHLYKGSLFDQKDYLWKTPLEEKYTKQYTMLVQKLIEHDLLRKDWQKAEQRVDTYLALYPLQEEMNQVLLEIYARNHQRRKIAKHYEKFATAYRLEVGVEPPEAMRKWVEDYLRENQ</sequence>
<dbReference type="PANTHER" id="PTHR35807:SF2">
    <property type="entry name" value="TRANSCRIPTIONAL ACTIVATOR DOMAIN"/>
    <property type="match status" value="1"/>
</dbReference>
<dbReference type="GO" id="GO:0016301">
    <property type="term" value="F:kinase activity"/>
    <property type="evidence" value="ECO:0007669"/>
    <property type="project" value="UniProtKB-KW"/>
</dbReference>
<keyword evidence="10" id="KW-0808">Transferase</keyword>
<dbReference type="InterPro" id="IPR001789">
    <property type="entry name" value="Sig_transdc_resp-reg_receiver"/>
</dbReference>
<dbReference type="Proteomes" id="UP000051063">
    <property type="component" value="Unassembled WGS sequence"/>
</dbReference>
<keyword evidence="6" id="KW-0597">Phosphoprotein</keyword>
<feature type="DNA-binding region" description="OmpR/PhoB-type" evidence="7">
    <location>
        <begin position="127"/>
        <end position="226"/>
    </location>
</feature>
<evidence type="ECO:0000256" key="7">
    <source>
        <dbReference type="PROSITE-ProRule" id="PRU01091"/>
    </source>
</evidence>
<reference evidence="10 11" key="1">
    <citation type="submission" date="2015-09" db="EMBL/GenBank/DDBJ databases">
        <title>Genome sequencing project for genomic taxonomy and phylogenomics of Bacillus-like bacteria.</title>
        <authorList>
            <person name="Liu B."/>
            <person name="Wang J."/>
            <person name="Zhu Y."/>
            <person name="Liu G."/>
            <person name="Chen Q."/>
            <person name="Chen Z."/>
            <person name="Lan J."/>
            <person name="Che J."/>
            <person name="Ge C."/>
            <person name="Shi H."/>
            <person name="Pan Z."/>
            <person name="Liu X."/>
        </authorList>
    </citation>
    <scope>NUCLEOTIDE SEQUENCE [LARGE SCALE GENOMIC DNA]</scope>
    <source>
        <strain evidence="10 11">DSM 8552</strain>
    </source>
</reference>
<dbReference type="Pfam" id="PF03704">
    <property type="entry name" value="BTAD"/>
    <property type="match status" value="1"/>
</dbReference>
<feature type="domain" description="Response regulatory" evidence="8">
    <location>
        <begin position="3"/>
        <end position="117"/>
    </location>
</feature>
<evidence type="ECO:0000259" key="9">
    <source>
        <dbReference type="PROSITE" id="PS51755"/>
    </source>
</evidence>
<feature type="domain" description="OmpR/PhoB-type" evidence="9">
    <location>
        <begin position="127"/>
        <end position="226"/>
    </location>
</feature>
<keyword evidence="5" id="KW-0804">Transcription</keyword>
<keyword evidence="3" id="KW-0805">Transcription regulation</keyword>
<protein>
    <submittedName>
        <fullName evidence="10">Histidine kinase</fullName>
    </submittedName>
</protein>
<evidence type="ECO:0000259" key="8">
    <source>
        <dbReference type="PROSITE" id="PS50110"/>
    </source>
</evidence>
<dbReference type="SMART" id="SM00448">
    <property type="entry name" value="REC"/>
    <property type="match status" value="1"/>
</dbReference>
<dbReference type="SUPFAM" id="SSF52172">
    <property type="entry name" value="CheY-like"/>
    <property type="match status" value="1"/>
</dbReference>
<comment type="similarity">
    <text evidence="1">Belongs to the AfsR/DnrI/RedD regulatory family.</text>
</comment>
<dbReference type="Pfam" id="PF00072">
    <property type="entry name" value="Response_reg"/>
    <property type="match status" value="1"/>
</dbReference>
<keyword evidence="4 7" id="KW-0238">DNA-binding</keyword>
<dbReference type="PROSITE" id="PS51755">
    <property type="entry name" value="OMPR_PHOB"/>
    <property type="match status" value="1"/>
</dbReference>
<dbReference type="PANTHER" id="PTHR35807">
    <property type="entry name" value="TRANSCRIPTIONAL REGULATOR REDD-RELATED"/>
    <property type="match status" value="1"/>
</dbReference>
<proteinExistence type="inferred from homology"/>
<feature type="modified residue" description="4-aspartylphosphate" evidence="6">
    <location>
        <position position="54"/>
    </location>
</feature>
<dbReference type="Gene3D" id="1.10.10.10">
    <property type="entry name" value="Winged helix-like DNA-binding domain superfamily/Winged helix DNA-binding domain"/>
    <property type="match status" value="1"/>
</dbReference>
<keyword evidence="10" id="KW-0418">Kinase</keyword>
<dbReference type="InterPro" id="IPR011006">
    <property type="entry name" value="CheY-like_superfamily"/>
</dbReference>
<comment type="caution">
    <text evidence="10">The sequence shown here is derived from an EMBL/GenBank/DDBJ whole genome shotgun (WGS) entry which is preliminary data.</text>
</comment>
<dbReference type="InterPro" id="IPR001867">
    <property type="entry name" value="OmpR/PhoB-type_DNA-bd"/>
</dbReference>
<dbReference type="PROSITE" id="PS50110">
    <property type="entry name" value="RESPONSE_REGULATORY"/>
    <property type="match status" value="1"/>
</dbReference>
<dbReference type="InterPro" id="IPR005158">
    <property type="entry name" value="BTAD"/>
</dbReference>
<keyword evidence="2" id="KW-0902">Two-component regulatory system</keyword>
<evidence type="ECO:0000256" key="4">
    <source>
        <dbReference type="ARBA" id="ARBA00023125"/>
    </source>
</evidence>
<dbReference type="Gene3D" id="3.40.50.2300">
    <property type="match status" value="1"/>
</dbReference>
<evidence type="ECO:0000313" key="11">
    <source>
        <dbReference type="Proteomes" id="UP000051063"/>
    </source>
</evidence>
<dbReference type="RefSeq" id="WP_055745934.1">
    <property type="nucleotide sequence ID" value="NZ_LJJB01000010.1"/>
</dbReference>
<dbReference type="EMBL" id="LJJB01000010">
    <property type="protein sequence ID" value="KQL46834.1"/>
    <property type="molecule type" value="Genomic_DNA"/>
</dbReference>
<evidence type="ECO:0000256" key="2">
    <source>
        <dbReference type="ARBA" id="ARBA00023012"/>
    </source>
</evidence>
<accession>A0ABR5N882</accession>
<dbReference type="InterPro" id="IPR016032">
    <property type="entry name" value="Sig_transdc_resp-reg_C-effctor"/>
</dbReference>
<dbReference type="SMART" id="SM00862">
    <property type="entry name" value="Trans_reg_C"/>
    <property type="match status" value="1"/>
</dbReference>
<dbReference type="InterPro" id="IPR036388">
    <property type="entry name" value="WH-like_DNA-bd_sf"/>
</dbReference>
<evidence type="ECO:0000256" key="6">
    <source>
        <dbReference type="PROSITE-ProRule" id="PRU00169"/>
    </source>
</evidence>
<dbReference type="Pfam" id="PF00486">
    <property type="entry name" value="Trans_reg_C"/>
    <property type="match status" value="1"/>
</dbReference>
<dbReference type="SUPFAM" id="SSF46894">
    <property type="entry name" value="C-terminal effector domain of the bipartite response regulators"/>
    <property type="match status" value="1"/>
</dbReference>
<dbReference type="Gene3D" id="1.25.40.10">
    <property type="entry name" value="Tetratricopeptide repeat domain"/>
    <property type="match status" value="1"/>
</dbReference>
<keyword evidence="11" id="KW-1185">Reference proteome</keyword>
<evidence type="ECO:0000313" key="10">
    <source>
        <dbReference type="EMBL" id="KQL46834.1"/>
    </source>
</evidence>
<dbReference type="SMART" id="SM01043">
    <property type="entry name" value="BTAD"/>
    <property type="match status" value="1"/>
</dbReference>
<dbReference type="InterPro" id="IPR011990">
    <property type="entry name" value="TPR-like_helical_dom_sf"/>
</dbReference>
<evidence type="ECO:0000256" key="5">
    <source>
        <dbReference type="ARBA" id="ARBA00023163"/>
    </source>
</evidence>
<dbReference type="SUPFAM" id="SSF48452">
    <property type="entry name" value="TPR-like"/>
    <property type="match status" value="1"/>
</dbReference>
<gene>
    <name evidence="10" type="ORF">AN963_18230</name>
</gene>
<dbReference type="InterPro" id="IPR051677">
    <property type="entry name" value="AfsR-DnrI-RedD_regulator"/>
</dbReference>
<evidence type="ECO:0000256" key="1">
    <source>
        <dbReference type="ARBA" id="ARBA00005820"/>
    </source>
</evidence>
<evidence type="ECO:0000256" key="3">
    <source>
        <dbReference type="ARBA" id="ARBA00023015"/>
    </source>
</evidence>
<name>A0ABR5N882_BRECH</name>